<dbReference type="EMBL" id="JADJOT010000012">
    <property type="protein sequence ID" value="MBK7956484.1"/>
    <property type="molecule type" value="Genomic_DNA"/>
</dbReference>
<dbReference type="Gene3D" id="3.30.1460.40">
    <property type="entry name" value="[NiFe]-hydrogenase assembly chaperone, HybE"/>
    <property type="match status" value="1"/>
</dbReference>
<organism evidence="2 3">
    <name type="scientific">Candidatus Accumulibacter affinis</name>
    <dbReference type="NCBI Taxonomy" id="2954384"/>
    <lineage>
        <taxon>Bacteria</taxon>
        <taxon>Pseudomonadati</taxon>
        <taxon>Pseudomonadota</taxon>
        <taxon>Betaproteobacteria</taxon>
        <taxon>Candidatus Accumulibacter</taxon>
    </lineage>
</organism>
<gene>
    <name evidence="2" type="primary">hybE</name>
    <name evidence="2" type="ORF">IPK02_22530</name>
</gene>
<feature type="region of interest" description="Disordered" evidence="1">
    <location>
        <begin position="1"/>
        <end position="33"/>
    </location>
</feature>
<feature type="region of interest" description="Disordered" evidence="1">
    <location>
        <begin position="117"/>
        <end position="145"/>
    </location>
</feature>
<dbReference type="Pfam" id="PF11939">
    <property type="entry name" value="NiFe-hyd_HybE"/>
    <property type="match status" value="1"/>
</dbReference>
<accession>A0A935TF16</accession>
<dbReference type="InterPro" id="IPR038530">
    <property type="entry name" value="NiFe-hyd_HybE_sf"/>
</dbReference>
<evidence type="ECO:0000313" key="2">
    <source>
        <dbReference type="EMBL" id="MBK7956484.1"/>
    </source>
</evidence>
<sequence length="145" mass="15298">MIRRNILRTSTSIATGATNDEPGLSQASLPGTDTTSSDGNLFLLPGGGNLWSDLASGERCHINFPIGPLEFIADYNVAAEVPAYQYCPLFAPPGQIVSQTAARAAATAALDALFHSPCAEDPKPRSSNDAAPPPRRAFFRGIAKR</sequence>
<dbReference type="InterPro" id="IPR023994">
    <property type="entry name" value="NiFe-hyd_HybE"/>
</dbReference>
<reference evidence="2 3" key="1">
    <citation type="submission" date="2020-10" db="EMBL/GenBank/DDBJ databases">
        <title>Connecting structure to function with the recovery of over 1000 high-quality activated sludge metagenome-assembled genomes encoding full-length rRNA genes using long-read sequencing.</title>
        <authorList>
            <person name="Singleton C.M."/>
            <person name="Petriglieri F."/>
            <person name="Kristensen J.M."/>
            <person name="Kirkegaard R.H."/>
            <person name="Michaelsen T.Y."/>
            <person name="Andersen M.H."/>
            <person name="Karst S.M."/>
            <person name="Dueholm M.S."/>
            <person name="Nielsen P.H."/>
            <person name="Albertsen M."/>
        </authorList>
    </citation>
    <scope>NUCLEOTIDE SEQUENCE [LARGE SCALE GENOMIC DNA]</scope>
    <source>
        <strain evidence="2">Fred_18-Q3-R57-64_BAT3C.720</strain>
    </source>
</reference>
<dbReference type="Proteomes" id="UP000706151">
    <property type="component" value="Unassembled WGS sequence"/>
</dbReference>
<evidence type="ECO:0000313" key="3">
    <source>
        <dbReference type="Proteomes" id="UP000706151"/>
    </source>
</evidence>
<dbReference type="AlphaFoldDB" id="A0A935TF16"/>
<feature type="compositionally biased region" description="Polar residues" evidence="1">
    <location>
        <begin position="7"/>
        <end position="18"/>
    </location>
</feature>
<evidence type="ECO:0000256" key="1">
    <source>
        <dbReference type="SAM" id="MobiDB-lite"/>
    </source>
</evidence>
<comment type="caution">
    <text evidence="2">The sequence shown here is derived from an EMBL/GenBank/DDBJ whole genome shotgun (WGS) entry which is preliminary data.</text>
</comment>
<proteinExistence type="predicted"/>
<name>A0A935TF16_9PROT</name>
<protein>
    <submittedName>
        <fullName evidence="2">[NiFe]-hydrogenase assembly chaperone HybE</fullName>
    </submittedName>
</protein>